<reference evidence="3 4" key="1">
    <citation type="submission" date="2023-08" db="EMBL/GenBank/DDBJ databases">
        <title>Arthrobacter horti sp. nov., isolated from forest soil.</title>
        <authorList>
            <person name="Park M."/>
        </authorList>
    </citation>
    <scope>NUCLEOTIDE SEQUENCE [LARGE SCALE GENOMIC DNA]</scope>
    <source>
        <strain evidence="3 4">YJM1</strain>
    </source>
</reference>
<feature type="domain" description="Activator of Hsp90 ATPase homologue 1/2-like C-terminal" evidence="2">
    <location>
        <begin position="25"/>
        <end position="151"/>
    </location>
</feature>
<evidence type="ECO:0000313" key="4">
    <source>
        <dbReference type="Proteomes" id="UP001232725"/>
    </source>
</evidence>
<dbReference type="Gene3D" id="3.30.530.20">
    <property type="match status" value="1"/>
</dbReference>
<keyword evidence="4" id="KW-1185">Reference proteome</keyword>
<protein>
    <submittedName>
        <fullName evidence="3">SRPBCC domain-containing protein</fullName>
    </submittedName>
</protein>
<comment type="caution">
    <text evidence="3">The sequence shown here is derived from an EMBL/GenBank/DDBJ whole genome shotgun (WGS) entry which is preliminary data.</text>
</comment>
<dbReference type="InterPro" id="IPR023393">
    <property type="entry name" value="START-like_dom_sf"/>
</dbReference>
<dbReference type="RefSeq" id="WP_305996314.1">
    <property type="nucleotide sequence ID" value="NZ_JAVALS010000004.1"/>
</dbReference>
<organism evidence="3 4">
    <name type="scientific">Arthrobacter horti</name>
    <dbReference type="NCBI Taxonomy" id="3068273"/>
    <lineage>
        <taxon>Bacteria</taxon>
        <taxon>Bacillati</taxon>
        <taxon>Actinomycetota</taxon>
        <taxon>Actinomycetes</taxon>
        <taxon>Micrococcales</taxon>
        <taxon>Micrococcaceae</taxon>
        <taxon>Arthrobacter</taxon>
    </lineage>
</organism>
<evidence type="ECO:0000313" key="3">
    <source>
        <dbReference type="EMBL" id="MDP5227271.1"/>
    </source>
</evidence>
<dbReference type="EMBL" id="JAVALS010000004">
    <property type="protein sequence ID" value="MDP5227271.1"/>
    <property type="molecule type" value="Genomic_DNA"/>
</dbReference>
<dbReference type="InterPro" id="IPR013538">
    <property type="entry name" value="ASHA1/2-like_C"/>
</dbReference>
<dbReference type="Pfam" id="PF08327">
    <property type="entry name" value="AHSA1"/>
    <property type="match status" value="1"/>
</dbReference>
<comment type="similarity">
    <text evidence="1">Belongs to the AHA1 family.</text>
</comment>
<proteinExistence type="inferred from homology"/>
<gene>
    <name evidence="3" type="ORF">Q9R02_08925</name>
</gene>
<sequence length="163" mass="17795">MTESQNPNDPLEELRYEVFGFISRPVADVYQAVADPEQLSEYFTTGGAQGRLETGATVTWDFADFPGAFPVEVVQAERDRLISIRWANAPGSVADDAGTLVEFTFTPVDGGARTKVTVTESAWLPTPAGAQAAFGNCMGWTGMLAALKVWLEHGIVLRDEFYR</sequence>
<evidence type="ECO:0000259" key="2">
    <source>
        <dbReference type="Pfam" id="PF08327"/>
    </source>
</evidence>
<accession>A0ABT9INX6</accession>
<dbReference type="Proteomes" id="UP001232725">
    <property type="component" value="Unassembled WGS sequence"/>
</dbReference>
<evidence type="ECO:0000256" key="1">
    <source>
        <dbReference type="ARBA" id="ARBA00006817"/>
    </source>
</evidence>
<dbReference type="SUPFAM" id="SSF55961">
    <property type="entry name" value="Bet v1-like"/>
    <property type="match status" value="1"/>
</dbReference>
<name>A0ABT9INX6_9MICC</name>